<gene>
    <name evidence="1" type="ORF">EX30DRAFT_66644</name>
</gene>
<keyword evidence="2" id="KW-1185">Reference proteome</keyword>
<accession>A0A4S2MU05</accession>
<dbReference type="EMBL" id="ML220127">
    <property type="protein sequence ID" value="TGZ79991.1"/>
    <property type="molecule type" value="Genomic_DNA"/>
</dbReference>
<organism evidence="1 2">
    <name type="scientific">Ascodesmis nigricans</name>
    <dbReference type="NCBI Taxonomy" id="341454"/>
    <lineage>
        <taxon>Eukaryota</taxon>
        <taxon>Fungi</taxon>
        <taxon>Dikarya</taxon>
        <taxon>Ascomycota</taxon>
        <taxon>Pezizomycotina</taxon>
        <taxon>Pezizomycetes</taxon>
        <taxon>Pezizales</taxon>
        <taxon>Ascodesmidaceae</taxon>
        <taxon>Ascodesmis</taxon>
    </lineage>
</organism>
<dbReference type="InParanoid" id="A0A4S2MU05"/>
<proteinExistence type="predicted"/>
<evidence type="ECO:0000313" key="2">
    <source>
        <dbReference type="Proteomes" id="UP000298138"/>
    </source>
</evidence>
<sequence>MDASAGPEHQQEPLCGSSRLQIAHNDDDSQWFWGDYSVVWSWGHGAEDFRWVCDSSSDSWGSQQTESGVHDVLEDMLTHLGTVTAEHKLYFANNSGNMTTWRTLNQGHRIHLRIFTQQLVSYTRLCQPYSRFPSEQTFSELPNSPVGRMSFGELGTRRMASRNRHMEAQIL</sequence>
<dbReference type="Proteomes" id="UP000298138">
    <property type="component" value="Unassembled WGS sequence"/>
</dbReference>
<protein>
    <submittedName>
        <fullName evidence="1">Uncharacterized protein</fullName>
    </submittedName>
</protein>
<dbReference type="AlphaFoldDB" id="A0A4S2MU05"/>
<evidence type="ECO:0000313" key="1">
    <source>
        <dbReference type="EMBL" id="TGZ79991.1"/>
    </source>
</evidence>
<reference evidence="1 2" key="1">
    <citation type="submission" date="2019-04" db="EMBL/GenBank/DDBJ databases">
        <title>Comparative genomics and transcriptomics to analyze fruiting body development in filamentous ascomycetes.</title>
        <authorList>
            <consortium name="DOE Joint Genome Institute"/>
            <person name="Lutkenhaus R."/>
            <person name="Traeger S."/>
            <person name="Breuer J."/>
            <person name="Kuo A."/>
            <person name="Lipzen A."/>
            <person name="Pangilinan J."/>
            <person name="Dilworth D."/>
            <person name="Sandor L."/>
            <person name="Poggeler S."/>
            <person name="Barry K."/>
            <person name="Grigoriev I.V."/>
            <person name="Nowrousian M."/>
        </authorList>
    </citation>
    <scope>NUCLEOTIDE SEQUENCE [LARGE SCALE GENOMIC DNA]</scope>
    <source>
        <strain evidence="1 2">CBS 389.68</strain>
    </source>
</reference>
<name>A0A4S2MU05_9PEZI</name>